<accession>A0A7X9WYH0</accession>
<dbReference type="Pfam" id="PF05284">
    <property type="entry name" value="DUF736"/>
    <property type="match status" value="1"/>
</dbReference>
<name>A0A7X9WYH0_9SPHN</name>
<dbReference type="EMBL" id="JABBFV010000017">
    <property type="protein sequence ID" value="NML12170.1"/>
    <property type="molecule type" value="Genomic_DNA"/>
</dbReference>
<sequence>MNIGEFKIVNGRIIGWIATRTIDLPKLGLRKVDSAHAMAPVFEILALNVGNRWVQIGALWEAVAKNTTGELFLQGSIDDPSLGEPLPIALFGNEEEGYRVAWRRKQPRDAFGPSRSADSGRDYAPRGEGGFGGSTAGDDGGLMEAGTSLDQEIPFA</sequence>
<dbReference type="InterPro" id="IPR007948">
    <property type="entry name" value="DUF736"/>
</dbReference>
<gene>
    <name evidence="2" type="ORF">HHL08_18805</name>
</gene>
<protein>
    <submittedName>
        <fullName evidence="2">DUF736 domain-containing protein</fullName>
    </submittedName>
</protein>
<evidence type="ECO:0000313" key="3">
    <source>
        <dbReference type="Proteomes" id="UP000519023"/>
    </source>
</evidence>
<dbReference type="Proteomes" id="UP000519023">
    <property type="component" value="Unassembled WGS sequence"/>
</dbReference>
<organism evidence="2 3">
    <name type="scientific">Sphingobium psychrophilum</name>
    <dbReference type="NCBI Taxonomy" id="2728834"/>
    <lineage>
        <taxon>Bacteria</taxon>
        <taxon>Pseudomonadati</taxon>
        <taxon>Pseudomonadota</taxon>
        <taxon>Alphaproteobacteria</taxon>
        <taxon>Sphingomonadales</taxon>
        <taxon>Sphingomonadaceae</taxon>
        <taxon>Sphingobium</taxon>
    </lineage>
</organism>
<dbReference type="RefSeq" id="WP_169574576.1">
    <property type="nucleotide sequence ID" value="NZ_JABBFV010000017.1"/>
</dbReference>
<feature type="compositionally biased region" description="Gly residues" evidence="1">
    <location>
        <begin position="127"/>
        <end position="140"/>
    </location>
</feature>
<evidence type="ECO:0000256" key="1">
    <source>
        <dbReference type="SAM" id="MobiDB-lite"/>
    </source>
</evidence>
<evidence type="ECO:0000313" key="2">
    <source>
        <dbReference type="EMBL" id="NML12170.1"/>
    </source>
</evidence>
<feature type="region of interest" description="Disordered" evidence="1">
    <location>
        <begin position="109"/>
        <end position="156"/>
    </location>
</feature>
<comment type="caution">
    <text evidence="2">The sequence shown here is derived from an EMBL/GenBank/DDBJ whole genome shotgun (WGS) entry which is preliminary data.</text>
</comment>
<reference evidence="2 3" key="1">
    <citation type="submission" date="2020-04" db="EMBL/GenBank/DDBJ databases">
        <title>Sphingobium sp. AR-3-1 isolated from Arctic soil.</title>
        <authorList>
            <person name="Dahal R.H."/>
            <person name="Chaudhary D.K."/>
        </authorList>
    </citation>
    <scope>NUCLEOTIDE SEQUENCE [LARGE SCALE GENOMIC DNA]</scope>
    <source>
        <strain evidence="2 3">AR-3-1</strain>
    </source>
</reference>
<keyword evidence="3" id="KW-1185">Reference proteome</keyword>
<proteinExistence type="predicted"/>
<dbReference type="AlphaFoldDB" id="A0A7X9WYH0"/>